<dbReference type="VEuPathDB" id="AmoebaDB:FDP41_011801"/>
<dbReference type="OMA" id="FNNYQEY"/>
<dbReference type="InterPro" id="IPR027887">
    <property type="entry name" value="DUF4464"/>
</dbReference>
<name>A0A6A5C815_NAEFO</name>
<evidence type="ECO:0000256" key="7">
    <source>
        <dbReference type="SAM" id="MobiDB-lite"/>
    </source>
</evidence>
<organism evidence="8 9">
    <name type="scientific">Naegleria fowleri</name>
    <name type="common">Brain eating amoeba</name>
    <dbReference type="NCBI Taxonomy" id="5763"/>
    <lineage>
        <taxon>Eukaryota</taxon>
        <taxon>Discoba</taxon>
        <taxon>Heterolobosea</taxon>
        <taxon>Tetramitia</taxon>
        <taxon>Eutetramitia</taxon>
        <taxon>Vahlkampfiidae</taxon>
        <taxon>Naegleria</taxon>
    </lineage>
</organism>
<comment type="subcellular location">
    <subcellularLocation>
        <location evidence="3">Cytoplasm</location>
    </subcellularLocation>
    <subcellularLocation>
        <location evidence="2">Nucleus</location>
    </subcellularLocation>
</comment>
<sequence length="276" mass="32097">MATPSNNESSQPSSSVVVNGNTISDPKSLFKYPTYEDYLDEKITTKDLFYLENQDLARAIIENEFKRYNILSREQFEEQKKKYMLSLTVKTPSLSNSGMGNETNKTDRLCSFGKDLRNYPLLNELAKREAKVRSGRLNTIIFIRDYDKKGNEVSGYIDYGHRLKSEDFEEYFSLKKRLMPKTSDLSYYNWKTQTVSYNNSSTFQVIANSENGLFFRHRRDRKVISVDPKSNSDATLNGDNSILQDSSVGDNSERRVIKTDEYLQVVLYEHRPRRKN</sequence>
<evidence type="ECO:0000313" key="8">
    <source>
        <dbReference type="EMBL" id="KAF0981940.1"/>
    </source>
</evidence>
<dbReference type="PANTHER" id="PTHR33588">
    <property type="entry name" value="CILIA- AND FLAGELLA-ASSOCIATED PROTEIN 299"/>
    <property type="match status" value="1"/>
</dbReference>
<comment type="caution">
    <text evidence="8">The sequence shown here is derived from an EMBL/GenBank/DDBJ whole genome shotgun (WGS) entry which is preliminary data.</text>
</comment>
<dbReference type="Proteomes" id="UP000444721">
    <property type="component" value="Unassembled WGS sequence"/>
</dbReference>
<dbReference type="AlphaFoldDB" id="A0A6A5C815"/>
<evidence type="ECO:0000256" key="4">
    <source>
        <dbReference type="ARBA" id="ARBA00021436"/>
    </source>
</evidence>
<accession>A0A6A5C815</accession>
<dbReference type="OrthoDB" id="2136125at2759"/>
<dbReference type="RefSeq" id="XP_044566653.1">
    <property type="nucleotide sequence ID" value="XM_044702251.1"/>
</dbReference>
<dbReference type="EMBL" id="VFQX01000012">
    <property type="protein sequence ID" value="KAF0981940.1"/>
    <property type="molecule type" value="Genomic_DNA"/>
</dbReference>
<keyword evidence="6" id="KW-0539">Nucleus</keyword>
<evidence type="ECO:0000256" key="1">
    <source>
        <dbReference type="ARBA" id="ARBA00003056"/>
    </source>
</evidence>
<evidence type="ECO:0000256" key="2">
    <source>
        <dbReference type="ARBA" id="ARBA00004123"/>
    </source>
</evidence>
<dbReference type="GO" id="GO:0005737">
    <property type="term" value="C:cytoplasm"/>
    <property type="evidence" value="ECO:0007669"/>
    <property type="project" value="UniProtKB-SubCell"/>
</dbReference>
<feature type="region of interest" description="Disordered" evidence="7">
    <location>
        <begin position="227"/>
        <end position="250"/>
    </location>
</feature>
<feature type="region of interest" description="Disordered" evidence="7">
    <location>
        <begin position="1"/>
        <end position="20"/>
    </location>
</feature>
<dbReference type="GeneID" id="68119016"/>
<feature type="compositionally biased region" description="Polar residues" evidence="7">
    <location>
        <begin position="228"/>
        <end position="250"/>
    </location>
</feature>
<proteinExistence type="predicted"/>
<evidence type="ECO:0000313" key="9">
    <source>
        <dbReference type="Proteomes" id="UP000444721"/>
    </source>
</evidence>
<feature type="compositionally biased region" description="Low complexity" evidence="7">
    <location>
        <begin position="1"/>
        <end position="19"/>
    </location>
</feature>
<dbReference type="VEuPathDB" id="AmoebaDB:NF0049530"/>
<protein>
    <recommendedName>
        <fullName evidence="4">Cilia- and flagella-associated protein 299</fullName>
    </recommendedName>
</protein>
<reference evidence="8 9" key="1">
    <citation type="journal article" date="2019" name="Sci. Rep.">
        <title>Nanopore sequencing improves the draft genome of the human pathogenic amoeba Naegleria fowleri.</title>
        <authorList>
            <person name="Liechti N."/>
            <person name="Schurch N."/>
            <person name="Bruggmann R."/>
            <person name="Wittwer M."/>
        </authorList>
    </citation>
    <scope>NUCLEOTIDE SEQUENCE [LARGE SCALE GENOMIC DNA]</scope>
    <source>
        <strain evidence="8 9">ATCC 30894</strain>
    </source>
</reference>
<evidence type="ECO:0000256" key="5">
    <source>
        <dbReference type="ARBA" id="ARBA00022490"/>
    </source>
</evidence>
<keyword evidence="5" id="KW-0963">Cytoplasm</keyword>
<dbReference type="Pfam" id="PF14713">
    <property type="entry name" value="DUF4464"/>
    <property type="match status" value="1"/>
</dbReference>
<evidence type="ECO:0000256" key="6">
    <source>
        <dbReference type="ARBA" id="ARBA00023242"/>
    </source>
</evidence>
<evidence type="ECO:0000256" key="3">
    <source>
        <dbReference type="ARBA" id="ARBA00004496"/>
    </source>
</evidence>
<dbReference type="VEuPathDB" id="AmoebaDB:NfTy_021800"/>
<comment type="function">
    <text evidence="1">May be involved in spermatogenesis.</text>
</comment>
<keyword evidence="9" id="KW-1185">Reference proteome</keyword>
<dbReference type="GO" id="GO:0005634">
    <property type="term" value="C:nucleus"/>
    <property type="evidence" value="ECO:0007669"/>
    <property type="project" value="UniProtKB-SubCell"/>
</dbReference>
<gene>
    <name evidence="8" type="ORF">FDP41_011801</name>
</gene>
<dbReference type="PANTHER" id="PTHR33588:SF1">
    <property type="entry name" value="CILIA- AND FLAGELLA-ASSOCIATED PROTEIN 299"/>
    <property type="match status" value="1"/>
</dbReference>